<dbReference type="PROSITE" id="PS51781">
    <property type="entry name" value="SH3B"/>
    <property type="match status" value="1"/>
</dbReference>
<evidence type="ECO:0000256" key="6">
    <source>
        <dbReference type="SAM" id="Coils"/>
    </source>
</evidence>
<keyword evidence="2 7" id="KW-0812">Transmembrane</keyword>
<feature type="chain" id="PRO_5021393194" description="SH3b domain-containing protein" evidence="8">
    <location>
        <begin position="25"/>
        <end position="213"/>
    </location>
</feature>
<evidence type="ECO:0000256" key="5">
    <source>
        <dbReference type="ARBA" id="ARBA00023136"/>
    </source>
</evidence>
<evidence type="ECO:0000313" key="10">
    <source>
        <dbReference type="EMBL" id="GED21444.1"/>
    </source>
</evidence>
<dbReference type="Pfam" id="PF08239">
    <property type="entry name" value="SH3_3"/>
    <property type="match status" value="1"/>
</dbReference>
<keyword evidence="3 8" id="KW-0732">Signal</keyword>
<keyword evidence="5 7" id="KW-0472">Membrane</keyword>
<keyword evidence="4 7" id="KW-1133">Transmembrane helix</keyword>
<evidence type="ECO:0000256" key="1">
    <source>
        <dbReference type="ARBA" id="ARBA00004167"/>
    </source>
</evidence>
<dbReference type="Proteomes" id="UP000319812">
    <property type="component" value="Unassembled WGS sequence"/>
</dbReference>
<feature type="transmembrane region" description="Helical" evidence="7">
    <location>
        <begin position="181"/>
        <end position="202"/>
    </location>
</feature>
<protein>
    <recommendedName>
        <fullName evidence="9">SH3b domain-containing protein</fullName>
    </recommendedName>
</protein>
<dbReference type="EMBL" id="BJOC01000009">
    <property type="protein sequence ID" value="GED21444.1"/>
    <property type="molecule type" value="Genomic_DNA"/>
</dbReference>
<organism evidence="10 11">
    <name type="scientific">Halomonas halmophila</name>
    <dbReference type="NCBI Taxonomy" id="252"/>
    <lineage>
        <taxon>Bacteria</taxon>
        <taxon>Pseudomonadati</taxon>
        <taxon>Pseudomonadota</taxon>
        <taxon>Gammaproteobacteria</taxon>
        <taxon>Oceanospirillales</taxon>
        <taxon>Halomonadaceae</taxon>
        <taxon>Halomonas</taxon>
    </lineage>
</organism>
<dbReference type="InterPro" id="IPR003646">
    <property type="entry name" value="SH3-like_bac-type"/>
</dbReference>
<evidence type="ECO:0000256" key="2">
    <source>
        <dbReference type="ARBA" id="ARBA00022692"/>
    </source>
</evidence>
<evidence type="ECO:0000313" key="11">
    <source>
        <dbReference type="Proteomes" id="UP000319812"/>
    </source>
</evidence>
<dbReference type="GO" id="GO:0016020">
    <property type="term" value="C:membrane"/>
    <property type="evidence" value="ECO:0007669"/>
    <property type="project" value="UniProtKB-SubCell"/>
</dbReference>
<dbReference type="InterPro" id="IPR016476">
    <property type="entry name" value="SH3_dom_pro"/>
</dbReference>
<dbReference type="Gene3D" id="2.30.30.40">
    <property type="entry name" value="SH3 Domains"/>
    <property type="match status" value="1"/>
</dbReference>
<dbReference type="RefSeq" id="WP_141317461.1">
    <property type="nucleotide sequence ID" value="NZ_BJOC01000009.1"/>
</dbReference>
<dbReference type="PIRSF" id="PIRSF006158">
    <property type="entry name" value="UCP006158_SH3"/>
    <property type="match status" value="1"/>
</dbReference>
<accession>A0A4Y4F0S8</accession>
<dbReference type="AlphaFoldDB" id="A0A4Y4F0S8"/>
<evidence type="ECO:0000256" key="8">
    <source>
        <dbReference type="SAM" id="SignalP"/>
    </source>
</evidence>
<keyword evidence="11" id="KW-1185">Reference proteome</keyword>
<evidence type="ECO:0000256" key="4">
    <source>
        <dbReference type="ARBA" id="ARBA00022989"/>
    </source>
</evidence>
<feature type="domain" description="SH3b" evidence="9">
    <location>
        <begin position="33"/>
        <end position="97"/>
    </location>
</feature>
<sequence>MTKQSRSITLLGVLIGALALPVHAQQTEEGDSDASAWVSDELTTYVRSGPTDEYRIVGRLTAGEPVEVLGTDGNYSEVRSESGDVVWVLSDRLQDTPSAHVQLPRLEEQVSTLRSRLADVAGTWEGRVQALNETLQTREERLAELEKLNQQLASEARASREKVRELEARLSTREDDLLMRYLMYGGGIAGAGLLVGLIVPHLPRRRRKRDRWF</sequence>
<feature type="coiled-coil region" evidence="6">
    <location>
        <begin position="128"/>
        <end position="176"/>
    </location>
</feature>
<comment type="subcellular location">
    <subcellularLocation>
        <location evidence="1">Membrane</location>
        <topology evidence="1">Single-pass membrane protein</topology>
    </subcellularLocation>
</comment>
<feature type="signal peptide" evidence="8">
    <location>
        <begin position="1"/>
        <end position="24"/>
    </location>
</feature>
<gene>
    <name evidence="10" type="ORF">HHA01_04210</name>
</gene>
<dbReference type="OrthoDB" id="9790951at2"/>
<keyword evidence="6" id="KW-0175">Coiled coil</keyword>
<reference evidence="10 11" key="1">
    <citation type="submission" date="2019-06" db="EMBL/GenBank/DDBJ databases">
        <title>Whole genome shotgun sequence of Halomonas halmophila NBRC 15537.</title>
        <authorList>
            <person name="Hosoyama A."/>
            <person name="Uohara A."/>
            <person name="Ohji S."/>
            <person name="Ichikawa N."/>
        </authorList>
    </citation>
    <scope>NUCLEOTIDE SEQUENCE [LARGE SCALE GENOMIC DNA]</scope>
    <source>
        <strain evidence="10 11">NBRC 15537</strain>
    </source>
</reference>
<evidence type="ECO:0000256" key="7">
    <source>
        <dbReference type="SAM" id="Phobius"/>
    </source>
</evidence>
<proteinExistence type="predicted"/>
<comment type="caution">
    <text evidence="10">The sequence shown here is derived from an EMBL/GenBank/DDBJ whole genome shotgun (WGS) entry which is preliminary data.</text>
</comment>
<evidence type="ECO:0000256" key="3">
    <source>
        <dbReference type="ARBA" id="ARBA00022729"/>
    </source>
</evidence>
<dbReference type="NCBIfam" id="TIGR04211">
    <property type="entry name" value="SH3_and_anchor"/>
    <property type="match status" value="1"/>
</dbReference>
<evidence type="ECO:0000259" key="9">
    <source>
        <dbReference type="PROSITE" id="PS51781"/>
    </source>
</evidence>
<dbReference type="SMART" id="SM00287">
    <property type="entry name" value="SH3b"/>
    <property type="match status" value="1"/>
</dbReference>
<name>A0A4Y4F0S8_9GAMM</name>